<feature type="region of interest" description="Disordered" evidence="1">
    <location>
        <begin position="201"/>
        <end position="264"/>
    </location>
</feature>
<dbReference type="Proteomes" id="UP000050514">
    <property type="component" value="Unassembled WGS sequence"/>
</dbReference>
<evidence type="ECO:0000256" key="2">
    <source>
        <dbReference type="SAM" id="Phobius"/>
    </source>
</evidence>
<keyword evidence="2" id="KW-1133">Transmembrane helix</keyword>
<feature type="transmembrane region" description="Helical" evidence="2">
    <location>
        <begin position="271"/>
        <end position="292"/>
    </location>
</feature>
<dbReference type="InterPro" id="IPR041916">
    <property type="entry name" value="Anti_sigma_zinc_sf"/>
</dbReference>
<accession>A0A0N8GMI5</accession>
<feature type="domain" description="Putative zinc-finger" evidence="3">
    <location>
        <begin position="12"/>
        <end position="31"/>
    </location>
</feature>
<comment type="caution">
    <text evidence="4">The sequence shown here is derived from an EMBL/GenBank/DDBJ whole genome shotgun (WGS) entry which is preliminary data.</text>
</comment>
<dbReference type="Gene3D" id="1.10.10.1320">
    <property type="entry name" value="Anti-sigma factor, zinc-finger domain"/>
    <property type="match status" value="1"/>
</dbReference>
<evidence type="ECO:0000256" key="1">
    <source>
        <dbReference type="SAM" id="MobiDB-lite"/>
    </source>
</evidence>
<keyword evidence="5" id="KW-1185">Reference proteome</keyword>
<dbReference type="InterPro" id="IPR027383">
    <property type="entry name" value="Znf_put"/>
</dbReference>
<organism evidence="4 5">
    <name type="scientific">Bellilinea caldifistulae</name>
    <dbReference type="NCBI Taxonomy" id="360411"/>
    <lineage>
        <taxon>Bacteria</taxon>
        <taxon>Bacillati</taxon>
        <taxon>Chloroflexota</taxon>
        <taxon>Anaerolineae</taxon>
        <taxon>Anaerolineales</taxon>
        <taxon>Anaerolineaceae</taxon>
        <taxon>Bellilinea</taxon>
    </lineage>
</organism>
<dbReference type="OrthoDB" id="167009at2"/>
<evidence type="ECO:0000313" key="4">
    <source>
        <dbReference type="EMBL" id="KPL75394.1"/>
    </source>
</evidence>
<evidence type="ECO:0000313" key="5">
    <source>
        <dbReference type="Proteomes" id="UP000050514"/>
    </source>
</evidence>
<keyword evidence="2" id="KW-0812">Transmembrane</keyword>
<keyword evidence="2" id="KW-0472">Membrane</keyword>
<name>A0A0N8GMI5_9CHLR</name>
<dbReference type="Pfam" id="PF13490">
    <property type="entry name" value="zf-HC2"/>
    <property type="match status" value="1"/>
</dbReference>
<evidence type="ECO:0000259" key="3">
    <source>
        <dbReference type="Pfam" id="PF13490"/>
    </source>
</evidence>
<feature type="compositionally biased region" description="Pro residues" evidence="1">
    <location>
        <begin position="245"/>
        <end position="257"/>
    </location>
</feature>
<proteinExistence type="predicted"/>
<reference evidence="4 5" key="1">
    <citation type="submission" date="2015-07" db="EMBL/GenBank/DDBJ databases">
        <title>Draft genome of Bellilinea caldifistulae DSM 17877.</title>
        <authorList>
            <person name="Hemp J."/>
            <person name="Ward L.M."/>
            <person name="Pace L.A."/>
            <person name="Fischer W.W."/>
        </authorList>
    </citation>
    <scope>NUCLEOTIDE SEQUENCE [LARGE SCALE GENOMIC DNA]</scope>
    <source>
        <strain evidence="4 5">GOMI-1</strain>
    </source>
</reference>
<dbReference type="AlphaFoldDB" id="A0A0N8GMI5"/>
<dbReference type="STRING" id="360411.AC812_08915"/>
<dbReference type="EMBL" id="LGHJ01000014">
    <property type="protein sequence ID" value="KPL75394.1"/>
    <property type="molecule type" value="Genomic_DNA"/>
</dbReference>
<feature type="transmembrane region" description="Helical" evidence="2">
    <location>
        <begin position="79"/>
        <end position="101"/>
    </location>
</feature>
<dbReference type="RefSeq" id="WP_061914024.1">
    <property type="nucleotide sequence ID" value="NZ_DF967971.1"/>
</dbReference>
<protein>
    <recommendedName>
        <fullName evidence="3">Putative zinc-finger domain-containing protein</fullName>
    </recommendedName>
</protein>
<sequence>MTEQLNSRDLILLSAYLDGELDPREKARVEALLQSNPEAKETFESLQKTRAVLRNAPLRKVPRNFTLSAATVQQPRRSYFLIPALRFSSVLATLMAVWMFVSQLLPGMATRPMTASEPMMELQAVTGTETVRIMAVPEIPQETPPVVYWGGPPAPAMGMGGGGGTAPGCPDAFCGGASDYPPANGIGGGLDLEFKSQAMPESGAGSIQINPVPTQIEPLPLEGSGPILGVRQPEEQGKNLFTPDSNPPKPVPAPLPSAPQSQQERGMIRPAWLAGAGFAILALGLWLLSMLLKRKIS</sequence>
<gene>
    <name evidence="4" type="ORF">AC812_08915</name>
</gene>